<accession>A0AAP0ES47</accession>
<evidence type="ECO:0000313" key="2">
    <source>
        <dbReference type="EMBL" id="KAK9098351.1"/>
    </source>
</evidence>
<dbReference type="Proteomes" id="UP001420932">
    <property type="component" value="Unassembled WGS sequence"/>
</dbReference>
<evidence type="ECO:0000313" key="3">
    <source>
        <dbReference type="Proteomes" id="UP001420932"/>
    </source>
</evidence>
<gene>
    <name evidence="2" type="ORF">Syun_025396</name>
</gene>
<reference evidence="2 3" key="1">
    <citation type="submission" date="2024-01" db="EMBL/GenBank/DDBJ databases">
        <title>Genome assemblies of Stephania.</title>
        <authorList>
            <person name="Yang L."/>
        </authorList>
    </citation>
    <scope>NUCLEOTIDE SEQUENCE [LARGE SCALE GENOMIC DNA]</scope>
    <source>
        <strain evidence="2">YNDBR</strain>
        <tissue evidence="2">Leaf</tissue>
    </source>
</reference>
<organism evidence="2 3">
    <name type="scientific">Stephania yunnanensis</name>
    <dbReference type="NCBI Taxonomy" id="152371"/>
    <lineage>
        <taxon>Eukaryota</taxon>
        <taxon>Viridiplantae</taxon>
        <taxon>Streptophyta</taxon>
        <taxon>Embryophyta</taxon>
        <taxon>Tracheophyta</taxon>
        <taxon>Spermatophyta</taxon>
        <taxon>Magnoliopsida</taxon>
        <taxon>Ranunculales</taxon>
        <taxon>Menispermaceae</taxon>
        <taxon>Menispermoideae</taxon>
        <taxon>Cissampelideae</taxon>
        <taxon>Stephania</taxon>
    </lineage>
</organism>
<sequence>MLAIIPVVVITAIVFLHEVLETTTAASAQDVIESHYFNMFNTLAVIIALYLLVFNMTGDHCCTLSLTLLRSHPFHHGALVAIKQQAFTGFRAANTSVVFKVCKDATSSTSPDNLAVAEPRISGEKALETTRKMGFDKFYIVDALGFSGGLWLFWNEEDIQVSIQNYGRQWIHFD</sequence>
<keyword evidence="1" id="KW-0812">Transmembrane</keyword>
<feature type="transmembrane region" description="Helical" evidence="1">
    <location>
        <begin position="38"/>
        <end position="56"/>
    </location>
</feature>
<dbReference type="AlphaFoldDB" id="A0AAP0ES47"/>
<name>A0AAP0ES47_9MAGN</name>
<keyword evidence="3" id="KW-1185">Reference proteome</keyword>
<dbReference type="EMBL" id="JBBNAF010000011">
    <property type="protein sequence ID" value="KAK9098351.1"/>
    <property type="molecule type" value="Genomic_DNA"/>
</dbReference>
<evidence type="ECO:0000256" key="1">
    <source>
        <dbReference type="SAM" id="Phobius"/>
    </source>
</evidence>
<proteinExistence type="predicted"/>
<protein>
    <submittedName>
        <fullName evidence="2">Uncharacterized protein</fullName>
    </submittedName>
</protein>
<keyword evidence="1" id="KW-1133">Transmembrane helix</keyword>
<keyword evidence="1" id="KW-0472">Membrane</keyword>
<comment type="caution">
    <text evidence="2">The sequence shown here is derived from an EMBL/GenBank/DDBJ whole genome shotgun (WGS) entry which is preliminary data.</text>
</comment>